<dbReference type="RefSeq" id="WP_126791916.1">
    <property type="nucleotide sequence ID" value="NZ_PIPI01000002.1"/>
</dbReference>
<comment type="catalytic activity">
    <reaction evidence="2">
        <text>2 GTP = 3',3'-c-di-GMP + 2 diphosphate</text>
        <dbReference type="Rhea" id="RHEA:24898"/>
        <dbReference type="ChEBI" id="CHEBI:33019"/>
        <dbReference type="ChEBI" id="CHEBI:37565"/>
        <dbReference type="ChEBI" id="CHEBI:58805"/>
        <dbReference type="EC" id="2.7.7.65"/>
    </reaction>
</comment>
<reference evidence="5 6" key="1">
    <citation type="journal article" date="2011" name="Front. Microbiol.">
        <title>Genomic signatures of strain selection and enhancement in Bacillus atrophaeus var. globigii, a historical biowarfare simulant.</title>
        <authorList>
            <person name="Gibbons H.S."/>
            <person name="Broomall S.M."/>
            <person name="McNew L.A."/>
            <person name="Daligault H."/>
            <person name="Chapman C."/>
            <person name="Bruce D."/>
            <person name="Karavis M."/>
            <person name="Krepps M."/>
            <person name="McGregor P.A."/>
            <person name="Hong C."/>
            <person name="Park K.H."/>
            <person name="Akmal A."/>
            <person name="Feldman A."/>
            <person name="Lin J.S."/>
            <person name="Chang W.E."/>
            <person name="Higgs B.W."/>
            <person name="Demirev P."/>
            <person name="Lindquist J."/>
            <person name="Liem A."/>
            <person name="Fochler E."/>
            <person name="Read T.D."/>
            <person name="Tapia R."/>
            <person name="Johnson S."/>
            <person name="Bishop-Lilly K.A."/>
            <person name="Detter C."/>
            <person name="Han C."/>
            <person name="Sozhamannan S."/>
            <person name="Rosenzweig C.N."/>
            <person name="Skowronski E.W."/>
        </authorList>
    </citation>
    <scope>NUCLEOTIDE SEQUENCE [LARGE SCALE GENOMIC DNA]</scope>
    <source>
        <strain evidence="5 6">AK5</strain>
    </source>
</reference>
<keyword evidence="3" id="KW-0812">Transmembrane</keyword>
<dbReference type="Proteomes" id="UP000288212">
    <property type="component" value="Unassembled WGS sequence"/>
</dbReference>
<dbReference type="NCBIfam" id="TIGR00254">
    <property type="entry name" value="GGDEF"/>
    <property type="match status" value="1"/>
</dbReference>
<dbReference type="EMBL" id="PIPI01000002">
    <property type="protein sequence ID" value="RUO20730.1"/>
    <property type="molecule type" value="Genomic_DNA"/>
</dbReference>
<gene>
    <name evidence="5" type="ORF">CWE06_05350</name>
</gene>
<evidence type="ECO:0000256" key="2">
    <source>
        <dbReference type="ARBA" id="ARBA00034247"/>
    </source>
</evidence>
<dbReference type="SUPFAM" id="SSF55073">
    <property type="entry name" value="Nucleotide cyclase"/>
    <property type="match status" value="1"/>
</dbReference>
<organism evidence="5 6">
    <name type="scientific">Aliidiomarina haloalkalitolerans</name>
    <dbReference type="NCBI Taxonomy" id="859059"/>
    <lineage>
        <taxon>Bacteria</taxon>
        <taxon>Pseudomonadati</taxon>
        <taxon>Pseudomonadota</taxon>
        <taxon>Gammaproteobacteria</taxon>
        <taxon>Alteromonadales</taxon>
        <taxon>Idiomarinaceae</taxon>
        <taxon>Aliidiomarina</taxon>
    </lineage>
</organism>
<comment type="caution">
    <text evidence="5">The sequence shown here is derived from an EMBL/GenBank/DDBJ whole genome shotgun (WGS) entry which is preliminary data.</text>
</comment>
<dbReference type="CDD" id="cd01949">
    <property type="entry name" value="GGDEF"/>
    <property type="match status" value="1"/>
</dbReference>
<dbReference type="SMART" id="SM00267">
    <property type="entry name" value="GGDEF"/>
    <property type="match status" value="1"/>
</dbReference>
<dbReference type="AlphaFoldDB" id="A0A432VVV2"/>
<dbReference type="GO" id="GO:0052621">
    <property type="term" value="F:diguanylate cyclase activity"/>
    <property type="evidence" value="ECO:0007669"/>
    <property type="project" value="UniProtKB-EC"/>
</dbReference>
<evidence type="ECO:0000256" key="1">
    <source>
        <dbReference type="ARBA" id="ARBA00012528"/>
    </source>
</evidence>
<proteinExistence type="predicted"/>
<sequence>MDDLATLPMWVWVAIAVPLVIALVLWLQKRNLHRQFQHLTMLFNTKQQELAEKQRVLEQLQILDQVTGVFNRKHLEDRLEEAFSHGRRYKRPMSIIMFEIDLLQRIANEFGQQTCNHVLYEFAALVSRTTRRSDIFGRWDSSRFLLICPETSASQAEILANKIRELVLETRLDSRMRVTISGGIQDLTNIETVDRLLVGADIALQEAKTQGRNRICLL</sequence>
<dbReference type="InterPro" id="IPR000160">
    <property type="entry name" value="GGDEF_dom"/>
</dbReference>
<dbReference type="Gene3D" id="3.30.70.270">
    <property type="match status" value="1"/>
</dbReference>
<dbReference type="EC" id="2.7.7.65" evidence="1"/>
<evidence type="ECO:0000313" key="5">
    <source>
        <dbReference type="EMBL" id="RUO20730.1"/>
    </source>
</evidence>
<dbReference type="PROSITE" id="PS50887">
    <property type="entry name" value="GGDEF"/>
    <property type="match status" value="1"/>
</dbReference>
<feature type="domain" description="GGDEF" evidence="4">
    <location>
        <begin position="91"/>
        <end position="218"/>
    </location>
</feature>
<accession>A0A432VVV2</accession>
<dbReference type="PANTHER" id="PTHR45138:SF9">
    <property type="entry name" value="DIGUANYLATE CYCLASE DGCM-RELATED"/>
    <property type="match status" value="1"/>
</dbReference>
<evidence type="ECO:0000313" key="6">
    <source>
        <dbReference type="Proteomes" id="UP000288212"/>
    </source>
</evidence>
<evidence type="ECO:0000256" key="3">
    <source>
        <dbReference type="SAM" id="Phobius"/>
    </source>
</evidence>
<dbReference type="InterPro" id="IPR050469">
    <property type="entry name" value="Diguanylate_Cyclase"/>
</dbReference>
<name>A0A432VVV2_9GAMM</name>
<protein>
    <recommendedName>
        <fullName evidence="1">diguanylate cyclase</fullName>
        <ecNumber evidence="1">2.7.7.65</ecNumber>
    </recommendedName>
</protein>
<keyword evidence="6" id="KW-1185">Reference proteome</keyword>
<feature type="transmembrane region" description="Helical" evidence="3">
    <location>
        <begin position="6"/>
        <end position="27"/>
    </location>
</feature>
<dbReference type="OrthoDB" id="5800589at2"/>
<dbReference type="Pfam" id="PF00990">
    <property type="entry name" value="GGDEF"/>
    <property type="match status" value="1"/>
</dbReference>
<keyword evidence="3" id="KW-1133">Transmembrane helix</keyword>
<dbReference type="InterPro" id="IPR043128">
    <property type="entry name" value="Rev_trsase/Diguanyl_cyclase"/>
</dbReference>
<keyword evidence="3" id="KW-0472">Membrane</keyword>
<dbReference type="PANTHER" id="PTHR45138">
    <property type="entry name" value="REGULATORY COMPONENTS OF SENSORY TRANSDUCTION SYSTEM"/>
    <property type="match status" value="1"/>
</dbReference>
<dbReference type="InterPro" id="IPR029787">
    <property type="entry name" value="Nucleotide_cyclase"/>
</dbReference>
<evidence type="ECO:0000259" key="4">
    <source>
        <dbReference type="PROSITE" id="PS50887"/>
    </source>
</evidence>